<dbReference type="InterPro" id="IPR012495">
    <property type="entry name" value="TadE-like_dom"/>
</dbReference>
<gene>
    <name evidence="3" type="ORF">NCTC12282_00179</name>
</gene>
<evidence type="ECO:0000313" key="3">
    <source>
        <dbReference type="EMBL" id="VFS45307.1"/>
    </source>
</evidence>
<evidence type="ECO:0000313" key="4">
    <source>
        <dbReference type="Proteomes" id="UP000373449"/>
    </source>
</evidence>
<organism evidence="3 4">
    <name type="scientific">Budvicia aquatica</name>
    <dbReference type="NCBI Taxonomy" id="82979"/>
    <lineage>
        <taxon>Bacteria</taxon>
        <taxon>Pseudomonadati</taxon>
        <taxon>Pseudomonadota</taxon>
        <taxon>Gammaproteobacteria</taxon>
        <taxon>Enterobacterales</taxon>
        <taxon>Budviciaceae</taxon>
        <taxon>Budvicia</taxon>
    </lineage>
</organism>
<name>A0A484ZA65_9GAMM</name>
<sequence>MIMARLSRFWHRREGGASIEFAMVFFGFFIMVMFVAEIARLSYMSAVIDLAVTEAAKEAKNAKQPNSAVYQRRFKARLTDDSGRLWQFLTSEDAVSVQINFANNINDLLSNNYSGTSADSPLARYQLKYHYHPMFFPFPGIWAGTLLNREVIFVQEYERSAFVD</sequence>
<keyword evidence="1" id="KW-0472">Membrane</keyword>
<keyword evidence="1" id="KW-0812">Transmembrane</keyword>
<dbReference type="Pfam" id="PF07811">
    <property type="entry name" value="TadE"/>
    <property type="match status" value="1"/>
</dbReference>
<dbReference type="RefSeq" id="WP_255324252.1">
    <property type="nucleotide sequence ID" value="NZ_CAADJA010000002.1"/>
</dbReference>
<keyword evidence="1" id="KW-1133">Transmembrane helix</keyword>
<proteinExistence type="predicted"/>
<feature type="transmembrane region" description="Helical" evidence="1">
    <location>
        <begin position="21"/>
        <end position="43"/>
    </location>
</feature>
<accession>A0A484ZA65</accession>
<evidence type="ECO:0000256" key="1">
    <source>
        <dbReference type="SAM" id="Phobius"/>
    </source>
</evidence>
<feature type="domain" description="TadE-like" evidence="2">
    <location>
        <begin position="15"/>
        <end position="56"/>
    </location>
</feature>
<dbReference type="AlphaFoldDB" id="A0A484ZA65"/>
<evidence type="ECO:0000259" key="2">
    <source>
        <dbReference type="Pfam" id="PF07811"/>
    </source>
</evidence>
<protein>
    <submittedName>
        <fullName evidence="3">Flp pilus assembly protein TadG</fullName>
    </submittedName>
</protein>
<dbReference type="EMBL" id="CAADJA010000002">
    <property type="protein sequence ID" value="VFS45307.1"/>
    <property type="molecule type" value="Genomic_DNA"/>
</dbReference>
<reference evidence="3 4" key="1">
    <citation type="submission" date="2019-03" db="EMBL/GenBank/DDBJ databases">
        <authorList>
            <consortium name="Pathogen Informatics"/>
        </authorList>
    </citation>
    <scope>NUCLEOTIDE SEQUENCE [LARGE SCALE GENOMIC DNA]</scope>
    <source>
        <strain evidence="3 4">NCTC12282</strain>
    </source>
</reference>
<dbReference type="Proteomes" id="UP000373449">
    <property type="component" value="Unassembled WGS sequence"/>
</dbReference>